<dbReference type="GO" id="GO:0016020">
    <property type="term" value="C:membrane"/>
    <property type="evidence" value="ECO:0007669"/>
    <property type="project" value="InterPro"/>
</dbReference>
<dbReference type="InterPro" id="IPR016167">
    <property type="entry name" value="FAD-bd_PCMH_sub1"/>
</dbReference>
<dbReference type="Pfam" id="PF01565">
    <property type="entry name" value="FAD_binding_4"/>
    <property type="match status" value="1"/>
</dbReference>
<reference evidence="3" key="1">
    <citation type="submission" date="2023-07" db="EMBL/GenBank/DDBJ databases">
        <title>Sequencing the genomes of 1000 actinobacteria strains.</title>
        <authorList>
            <person name="Klenk H.-P."/>
        </authorList>
    </citation>
    <scope>NUCLEOTIDE SEQUENCE</scope>
    <source>
        <strain evidence="3">DSM 13988</strain>
    </source>
</reference>
<dbReference type="Gene3D" id="3.30.43.10">
    <property type="entry name" value="Uridine Diphospho-n-acetylenolpyruvylglucosamine Reductase, domain 2"/>
    <property type="match status" value="1"/>
</dbReference>
<dbReference type="PIRSF" id="PIRSF000136">
    <property type="entry name" value="LGO_GLO"/>
    <property type="match status" value="1"/>
</dbReference>
<gene>
    <name evidence="3" type="ORF">J2S35_000644</name>
</gene>
<dbReference type="GO" id="GO:0071949">
    <property type="term" value="F:FAD binding"/>
    <property type="evidence" value="ECO:0007669"/>
    <property type="project" value="InterPro"/>
</dbReference>
<dbReference type="SUPFAM" id="SSF56176">
    <property type="entry name" value="FAD-binding/transporter-associated domain-like"/>
    <property type="match status" value="1"/>
</dbReference>
<evidence type="ECO:0000313" key="4">
    <source>
        <dbReference type="Proteomes" id="UP001247307"/>
    </source>
</evidence>
<comment type="caution">
    <text evidence="3">The sequence shown here is derived from an EMBL/GenBank/DDBJ whole genome shotgun (WGS) entry which is preliminary data.</text>
</comment>
<feature type="domain" description="FAD-binding PCMH-type" evidence="2">
    <location>
        <begin position="19"/>
        <end position="189"/>
    </location>
</feature>
<dbReference type="PANTHER" id="PTHR43762:SF1">
    <property type="entry name" value="D-ARABINONO-1,4-LACTONE OXIDASE"/>
    <property type="match status" value="1"/>
</dbReference>
<dbReference type="RefSeq" id="WP_309849774.1">
    <property type="nucleotide sequence ID" value="NZ_BAAAIU010000045.1"/>
</dbReference>
<dbReference type="InterPro" id="IPR016171">
    <property type="entry name" value="Vanillyl_alc_oxidase_C-sub2"/>
</dbReference>
<accession>A0AAE3YE36</accession>
<dbReference type="PANTHER" id="PTHR43762">
    <property type="entry name" value="L-GULONOLACTONE OXIDASE"/>
    <property type="match status" value="1"/>
</dbReference>
<evidence type="ECO:0000256" key="1">
    <source>
        <dbReference type="ARBA" id="ARBA00023002"/>
    </source>
</evidence>
<dbReference type="NCBIfam" id="TIGR01679">
    <property type="entry name" value="bact_FAD_ox"/>
    <property type="match status" value="1"/>
</dbReference>
<organism evidence="3 4">
    <name type="scientific">Falsarthrobacter nasiphocae</name>
    <dbReference type="NCBI Taxonomy" id="189863"/>
    <lineage>
        <taxon>Bacteria</taxon>
        <taxon>Bacillati</taxon>
        <taxon>Actinomycetota</taxon>
        <taxon>Actinomycetes</taxon>
        <taxon>Micrococcales</taxon>
        <taxon>Micrococcaceae</taxon>
        <taxon>Falsarthrobacter</taxon>
    </lineage>
</organism>
<name>A0AAE3YE36_9MICC</name>
<protein>
    <submittedName>
        <fullName evidence="3">FAD-linked oxidoreductase</fullName>
    </submittedName>
</protein>
<keyword evidence="1" id="KW-0560">Oxidoreductase</keyword>
<dbReference type="Proteomes" id="UP001247307">
    <property type="component" value="Unassembled WGS sequence"/>
</dbReference>
<dbReference type="Gene3D" id="3.30.465.10">
    <property type="match status" value="1"/>
</dbReference>
<dbReference type="Gene3D" id="1.10.45.10">
    <property type="entry name" value="Vanillyl-alcohol Oxidase, Chain A, domain 4"/>
    <property type="match status" value="1"/>
</dbReference>
<dbReference type="InterPro" id="IPR010031">
    <property type="entry name" value="FAD_lactone_oxidase-like"/>
</dbReference>
<dbReference type="InterPro" id="IPR016169">
    <property type="entry name" value="FAD-bd_PCMH_sub2"/>
</dbReference>
<dbReference type="InterPro" id="IPR006094">
    <property type="entry name" value="Oxid_FAD_bind_N"/>
</dbReference>
<dbReference type="InterPro" id="IPR016166">
    <property type="entry name" value="FAD-bd_PCMH"/>
</dbReference>
<dbReference type="Pfam" id="PF04030">
    <property type="entry name" value="ALO"/>
    <property type="match status" value="1"/>
</dbReference>
<dbReference type="InterPro" id="IPR036318">
    <property type="entry name" value="FAD-bd_PCMH-like_sf"/>
</dbReference>
<dbReference type="EMBL" id="JAVDUI010000001">
    <property type="protein sequence ID" value="MDR6891704.1"/>
    <property type="molecule type" value="Genomic_DNA"/>
</dbReference>
<sequence length="441" mass="48582">MTREGISPRGTWSNWAGNHTRTPAAVEYPETLSGVVTALERARSAGRRFKVVGGSHSFSDIAAGDGVVASLDNYSGLVSADRSTGLAVFRAGTRLRDVHPLLDPHGLALPNMGDVDHQSLAGALSTSTHGTGLAYTGYGASVRALTIVLASGEVVECSPTSRPELFEAARVGLGALGVVVEVTIQCVPRFALRAEEKPEPLDDVIESFTERCEREDHLEFYWFPGTRTALTKTNTRLPWGVERSPVSWASRLIDDELVKNGVYGLTCRAGARFNGLVPLVNRAANRLVSARTYTDASQKVFVSSRRVRFRETEYALPFETAAEALREIVRVVDSFGEAISFPLEVRATAADDVWMSTSTGRRSVYIAAHRYVREPHEAYFAALERVFWDFGGRPHWGKIHSLDAERLRPLYPRFDNFLEQRALADPDGLFLNPYLERVLGV</sequence>
<proteinExistence type="predicted"/>
<evidence type="ECO:0000259" key="2">
    <source>
        <dbReference type="PROSITE" id="PS51387"/>
    </source>
</evidence>
<evidence type="ECO:0000313" key="3">
    <source>
        <dbReference type="EMBL" id="MDR6891704.1"/>
    </source>
</evidence>
<dbReference type="InterPro" id="IPR007173">
    <property type="entry name" value="ALO_C"/>
</dbReference>
<keyword evidence="4" id="KW-1185">Reference proteome</keyword>
<dbReference type="AlphaFoldDB" id="A0AAE3YE36"/>
<dbReference type="GO" id="GO:0003885">
    <property type="term" value="F:D-arabinono-1,4-lactone oxidase activity"/>
    <property type="evidence" value="ECO:0007669"/>
    <property type="project" value="InterPro"/>
</dbReference>
<dbReference type="PROSITE" id="PS51387">
    <property type="entry name" value="FAD_PCMH"/>
    <property type="match status" value="1"/>
</dbReference>
<dbReference type="Gene3D" id="3.30.70.2520">
    <property type="match status" value="1"/>
</dbReference>